<dbReference type="AlphaFoldDB" id="A0A6A6B123"/>
<comment type="similarity">
    <text evidence="4">Belongs to the ELP5 family.</text>
</comment>
<evidence type="ECO:0000256" key="4">
    <source>
        <dbReference type="ARBA" id="ARBA00009567"/>
    </source>
</evidence>
<evidence type="ECO:0000256" key="8">
    <source>
        <dbReference type="ARBA" id="ARBA00023242"/>
    </source>
</evidence>
<feature type="region of interest" description="Disordered" evidence="9">
    <location>
        <begin position="328"/>
        <end position="352"/>
    </location>
</feature>
<protein>
    <recommendedName>
        <fullName evidence="5">Elongator complex protein 5</fullName>
    </recommendedName>
</protein>
<feature type="region of interest" description="Disordered" evidence="9">
    <location>
        <begin position="283"/>
        <end position="307"/>
    </location>
</feature>
<dbReference type="RefSeq" id="XP_033392986.1">
    <property type="nucleotide sequence ID" value="XM_033537484.1"/>
</dbReference>
<keyword evidence="6" id="KW-0963">Cytoplasm</keyword>
<evidence type="ECO:0000313" key="10">
    <source>
        <dbReference type="EMBL" id="KAF2137268.1"/>
    </source>
</evidence>
<dbReference type="OrthoDB" id="166907at2759"/>
<evidence type="ECO:0000256" key="6">
    <source>
        <dbReference type="ARBA" id="ARBA00022490"/>
    </source>
</evidence>
<sequence length="352" mass="38140">MAHPAPTARELQHRRAHNLLLVSKLLGGAPMRENASPFTLVVDGVEMGGGGLVREIVRRAGAAKTKVVFVAFETLKRPAGVDEFVRAGRMGLQALGKEVGKHLGAPWTWRLTMSTETLLIFDTLNPLCATSTSALPLFLSSLISPTTSLLATYHADIPLPPSAALPYSPHPLTLLKYLTTTIFTTHSLAHILAQKAAADRSVASPVYGLAEEVEGVVRGLGANDARGTVIEMEYRRKSGRGVREWFFLPALSSPSTAAAPKPVGGRPKETVILLEDHPLYRRAPEAGPLAGEDEEPDSTFNLGLTEKQRRDREGVVLPYFDAQREVGDGGEGGRILYDMGEEDDFDEEEDEI</sequence>
<evidence type="ECO:0000256" key="7">
    <source>
        <dbReference type="ARBA" id="ARBA00022694"/>
    </source>
</evidence>
<dbReference type="GO" id="GO:0000049">
    <property type="term" value="F:tRNA binding"/>
    <property type="evidence" value="ECO:0007669"/>
    <property type="project" value="TreeGrafter"/>
</dbReference>
<feature type="compositionally biased region" description="Acidic residues" evidence="9">
    <location>
        <begin position="339"/>
        <end position="352"/>
    </location>
</feature>
<dbReference type="Gene3D" id="3.40.50.300">
    <property type="entry name" value="P-loop containing nucleotide triphosphate hydrolases"/>
    <property type="match status" value="1"/>
</dbReference>
<comment type="pathway">
    <text evidence="3">tRNA modification; 5-methoxycarbonylmethyl-2-thiouridine-tRNA biosynthesis.</text>
</comment>
<organism evidence="10 11">
    <name type="scientific">Aplosporella prunicola CBS 121167</name>
    <dbReference type="NCBI Taxonomy" id="1176127"/>
    <lineage>
        <taxon>Eukaryota</taxon>
        <taxon>Fungi</taxon>
        <taxon>Dikarya</taxon>
        <taxon>Ascomycota</taxon>
        <taxon>Pezizomycotina</taxon>
        <taxon>Dothideomycetes</taxon>
        <taxon>Dothideomycetes incertae sedis</taxon>
        <taxon>Botryosphaeriales</taxon>
        <taxon>Aplosporellaceae</taxon>
        <taxon>Aplosporella</taxon>
    </lineage>
</organism>
<gene>
    <name evidence="10" type="ORF">K452DRAFT_236127</name>
</gene>
<dbReference type="UniPathway" id="UPA00988"/>
<keyword evidence="7" id="KW-0819">tRNA processing</keyword>
<dbReference type="GeneID" id="54294980"/>
<reference evidence="10" key="1">
    <citation type="journal article" date="2020" name="Stud. Mycol.">
        <title>101 Dothideomycetes genomes: a test case for predicting lifestyles and emergence of pathogens.</title>
        <authorList>
            <person name="Haridas S."/>
            <person name="Albert R."/>
            <person name="Binder M."/>
            <person name="Bloem J."/>
            <person name="Labutti K."/>
            <person name="Salamov A."/>
            <person name="Andreopoulos B."/>
            <person name="Baker S."/>
            <person name="Barry K."/>
            <person name="Bills G."/>
            <person name="Bluhm B."/>
            <person name="Cannon C."/>
            <person name="Castanera R."/>
            <person name="Culley D."/>
            <person name="Daum C."/>
            <person name="Ezra D."/>
            <person name="Gonzalez J."/>
            <person name="Henrissat B."/>
            <person name="Kuo A."/>
            <person name="Liang C."/>
            <person name="Lipzen A."/>
            <person name="Lutzoni F."/>
            <person name="Magnuson J."/>
            <person name="Mondo S."/>
            <person name="Nolan M."/>
            <person name="Ohm R."/>
            <person name="Pangilinan J."/>
            <person name="Park H.-J."/>
            <person name="Ramirez L."/>
            <person name="Alfaro M."/>
            <person name="Sun H."/>
            <person name="Tritt A."/>
            <person name="Yoshinaga Y."/>
            <person name="Zwiers L.-H."/>
            <person name="Turgeon B."/>
            <person name="Goodwin S."/>
            <person name="Spatafora J."/>
            <person name="Crous P."/>
            <person name="Grigoriev I."/>
        </authorList>
    </citation>
    <scope>NUCLEOTIDE SEQUENCE</scope>
    <source>
        <strain evidence="10">CBS 121167</strain>
    </source>
</reference>
<dbReference type="GO" id="GO:0005634">
    <property type="term" value="C:nucleus"/>
    <property type="evidence" value="ECO:0007669"/>
    <property type="project" value="UniProtKB-SubCell"/>
</dbReference>
<evidence type="ECO:0000256" key="5">
    <source>
        <dbReference type="ARBA" id="ARBA00020264"/>
    </source>
</evidence>
<dbReference type="PANTHER" id="PTHR15641">
    <property type="entry name" value="ELONGATOR COMPLEX PROTEIN 5"/>
    <property type="match status" value="1"/>
</dbReference>
<dbReference type="Proteomes" id="UP000799438">
    <property type="component" value="Unassembled WGS sequence"/>
</dbReference>
<proteinExistence type="inferred from homology"/>
<dbReference type="InterPro" id="IPR027417">
    <property type="entry name" value="P-loop_NTPase"/>
</dbReference>
<dbReference type="Pfam" id="PF10483">
    <property type="entry name" value="Elong_Iki1"/>
    <property type="match status" value="1"/>
</dbReference>
<evidence type="ECO:0000313" key="11">
    <source>
        <dbReference type="Proteomes" id="UP000799438"/>
    </source>
</evidence>
<dbReference type="GO" id="GO:0002098">
    <property type="term" value="P:tRNA wobble uridine modification"/>
    <property type="evidence" value="ECO:0007669"/>
    <property type="project" value="InterPro"/>
</dbReference>
<evidence type="ECO:0000256" key="3">
    <source>
        <dbReference type="ARBA" id="ARBA00005043"/>
    </source>
</evidence>
<name>A0A6A6B123_9PEZI</name>
<evidence type="ECO:0000256" key="9">
    <source>
        <dbReference type="SAM" id="MobiDB-lite"/>
    </source>
</evidence>
<dbReference type="GO" id="GO:0005829">
    <property type="term" value="C:cytosol"/>
    <property type="evidence" value="ECO:0007669"/>
    <property type="project" value="TreeGrafter"/>
</dbReference>
<evidence type="ECO:0000256" key="2">
    <source>
        <dbReference type="ARBA" id="ARBA00004496"/>
    </source>
</evidence>
<accession>A0A6A6B123</accession>
<keyword evidence="8" id="KW-0539">Nucleus</keyword>
<dbReference type="GO" id="GO:0033588">
    <property type="term" value="C:elongator holoenzyme complex"/>
    <property type="evidence" value="ECO:0007669"/>
    <property type="project" value="InterPro"/>
</dbReference>
<dbReference type="CDD" id="cd19496">
    <property type="entry name" value="Elp5"/>
    <property type="match status" value="1"/>
</dbReference>
<evidence type="ECO:0000256" key="1">
    <source>
        <dbReference type="ARBA" id="ARBA00004123"/>
    </source>
</evidence>
<dbReference type="PANTHER" id="PTHR15641:SF1">
    <property type="entry name" value="ELONGATOR COMPLEX PROTEIN 5"/>
    <property type="match status" value="1"/>
</dbReference>
<keyword evidence="11" id="KW-1185">Reference proteome</keyword>
<dbReference type="EMBL" id="ML995504">
    <property type="protein sequence ID" value="KAF2137268.1"/>
    <property type="molecule type" value="Genomic_DNA"/>
</dbReference>
<dbReference type="InterPro" id="IPR019519">
    <property type="entry name" value="Elp5"/>
</dbReference>
<comment type="subcellular location">
    <subcellularLocation>
        <location evidence="2">Cytoplasm</location>
    </subcellularLocation>
    <subcellularLocation>
        <location evidence="1">Nucleus</location>
    </subcellularLocation>
</comment>